<dbReference type="Gene3D" id="3.80.10.10">
    <property type="entry name" value="Ribonuclease Inhibitor"/>
    <property type="match status" value="1"/>
</dbReference>
<protein>
    <submittedName>
        <fullName evidence="3">F-box/RNI/FBD-like domain protein</fullName>
    </submittedName>
</protein>
<dbReference type="InterPro" id="IPR055411">
    <property type="entry name" value="LRR_FXL15/At3g58940/PEG3-like"/>
</dbReference>
<dbReference type="AlphaFoldDB" id="A0A072VDR5"/>
<reference evidence="4" key="3">
    <citation type="submission" date="2015-04" db="UniProtKB">
        <authorList>
            <consortium name="EnsemblPlants"/>
        </authorList>
    </citation>
    <scope>IDENTIFICATION</scope>
    <source>
        <strain evidence="4">cv. Jemalong A17</strain>
    </source>
</reference>
<name>A0A072VDR5_MEDTR</name>
<proteinExistence type="predicted"/>
<dbReference type="InterPro" id="IPR001810">
    <property type="entry name" value="F-box_dom"/>
</dbReference>
<dbReference type="KEGG" id="mtr:11422727"/>
<dbReference type="PANTHER" id="PTHR31639">
    <property type="entry name" value="F-BOX PROTEIN-LIKE"/>
    <property type="match status" value="1"/>
</dbReference>
<dbReference type="InterPro" id="IPR036047">
    <property type="entry name" value="F-box-like_dom_sf"/>
</dbReference>
<dbReference type="Proteomes" id="UP000002051">
    <property type="component" value="Unassembled WGS sequence"/>
</dbReference>
<accession>A0A072VDR5</accession>
<feature type="domain" description="F-box" evidence="1">
    <location>
        <begin position="22"/>
        <end position="60"/>
    </location>
</feature>
<dbReference type="EnsemblPlants" id="KEH39932">
    <property type="protein sequence ID" value="KEH39932"/>
    <property type="gene ID" value="MTR_1g016310"/>
</dbReference>
<evidence type="ECO:0000259" key="2">
    <source>
        <dbReference type="Pfam" id="PF24758"/>
    </source>
</evidence>
<dbReference type="HOGENOM" id="CLU_010721_0_0_1"/>
<sequence length="335" mass="38652">MHLSKKERKRTKSTLDAEPDRISWLPGHVTDQIMSYLPIRDAVRTSVLSRNWRKKWYTLPNLVLDRQCVSAEASQDPLVIEPKFSKMVDHVLLLHSGPINMFKFCNYDLPGEGSLVSDVDRWILYLIGRSIKELVLEVWIEEEYYQIPWCLFSCQSLHNLKLRWCWLKPPMVFESFRNLKSLDLNLVTVDQDAFENMISKCPLLEKMKLTEVDGLTQINIHAPNLKFFEIEGLFEGITFDNTFQLATIVIDSWFDLTSESNPSRSPGCSSNLLKFFDHRPHIQSLEIGSYFLKYLAAGVLPVKLPTPCIDLSFLSLSVNFDNMAEILTALCLLRS</sequence>
<dbReference type="InterPro" id="IPR032675">
    <property type="entry name" value="LRR_dom_sf"/>
</dbReference>
<dbReference type="PANTHER" id="PTHR31639:SF93">
    <property type="entry name" value="F-BOX_FBD_LRR PROTEIN"/>
    <property type="match status" value="1"/>
</dbReference>
<dbReference type="OrthoDB" id="1411575at2759"/>
<dbReference type="SUPFAM" id="SSF81383">
    <property type="entry name" value="F-box domain"/>
    <property type="match status" value="1"/>
</dbReference>
<reference evidence="3 5" key="1">
    <citation type="journal article" date="2011" name="Nature">
        <title>The Medicago genome provides insight into the evolution of rhizobial symbioses.</title>
        <authorList>
            <person name="Young N.D."/>
            <person name="Debelle F."/>
            <person name="Oldroyd G.E."/>
            <person name="Geurts R."/>
            <person name="Cannon S.B."/>
            <person name="Udvardi M.K."/>
            <person name="Benedito V.A."/>
            <person name="Mayer K.F."/>
            <person name="Gouzy J."/>
            <person name="Schoof H."/>
            <person name="Van de Peer Y."/>
            <person name="Proost S."/>
            <person name="Cook D.R."/>
            <person name="Meyers B.C."/>
            <person name="Spannagl M."/>
            <person name="Cheung F."/>
            <person name="De Mita S."/>
            <person name="Krishnakumar V."/>
            <person name="Gundlach H."/>
            <person name="Zhou S."/>
            <person name="Mudge J."/>
            <person name="Bharti A.K."/>
            <person name="Murray J.D."/>
            <person name="Naoumkina M.A."/>
            <person name="Rosen B."/>
            <person name="Silverstein K.A."/>
            <person name="Tang H."/>
            <person name="Rombauts S."/>
            <person name="Zhao P.X."/>
            <person name="Zhou P."/>
            <person name="Barbe V."/>
            <person name="Bardou P."/>
            <person name="Bechner M."/>
            <person name="Bellec A."/>
            <person name="Berger A."/>
            <person name="Berges H."/>
            <person name="Bidwell S."/>
            <person name="Bisseling T."/>
            <person name="Choisne N."/>
            <person name="Couloux A."/>
            <person name="Denny R."/>
            <person name="Deshpande S."/>
            <person name="Dai X."/>
            <person name="Doyle J.J."/>
            <person name="Dudez A.M."/>
            <person name="Farmer A.D."/>
            <person name="Fouteau S."/>
            <person name="Franken C."/>
            <person name="Gibelin C."/>
            <person name="Gish J."/>
            <person name="Goldstein S."/>
            <person name="Gonzalez A.J."/>
            <person name="Green P.J."/>
            <person name="Hallab A."/>
            <person name="Hartog M."/>
            <person name="Hua A."/>
            <person name="Humphray S.J."/>
            <person name="Jeong D.H."/>
            <person name="Jing Y."/>
            <person name="Jocker A."/>
            <person name="Kenton S.M."/>
            <person name="Kim D.J."/>
            <person name="Klee K."/>
            <person name="Lai H."/>
            <person name="Lang C."/>
            <person name="Lin S."/>
            <person name="Macmil S.L."/>
            <person name="Magdelenat G."/>
            <person name="Matthews L."/>
            <person name="McCorrison J."/>
            <person name="Monaghan E.L."/>
            <person name="Mun J.H."/>
            <person name="Najar F.Z."/>
            <person name="Nicholson C."/>
            <person name="Noirot C."/>
            <person name="O'Bleness M."/>
            <person name="Paule C.R."/>
            <person name="Poulain J."/>
            <person name="Prion F."/>
            <person name="Qin B."/>
            <person name="Qu C."/>
            <person name="Retzel E.F."/>
            <person name="Riddle C."/>
            <person name="Sallet E."/>
            <person name="Samain S."/>
            <person name="Samson N."/>
            <person name="Sanders I."/>
            <person name="Saurat O."/>
            <person name="Scarpelli C."/>
            <person name="Schiex T."/>
            <person name="Segurens B."/>
            <person name="Severin A.J."/>
            <person name="Sherrier D.J."/>
            <person name="Shi R."/>
            <person name="Sims S."/>
            <person name="Singer S.R."/>
            <person name="Sinharoy S."/>
            <person name="Sterck L."/>
            <person name="Viollet A."/>
            <person name="Wang B.B."/>
            <person name="Wang K."/>
            <person name="Wang M."/>
            <person name="Wang X."/>
            <person name="Warfsmann J."/>
            <person name="Weissenbach J."/>
            <person name="White D.D."/>
            <person name="White J.D."/>
            <person name="Wiley G.B."/>
            <person name="Wincker P."/>
            <person name="Xing Y."/>
            <person name="Yang L."/>
            <person name="Yao Z."/>
            <person name="Ying F."/>
            <person name="Zhai J."/>
            <person name="Zhou L."/>
            <person name="Zuber A."/>
            <person name="Denarie J."/>
            <person name="Dixon R.A."/>
            <person name="May G.D."/>
            <person name="Schwartz D.C."/>
            <person name="Rogers J."/>
            <person name="Quetier F."/>
            <person name="Town C.D."/>
            <person name="Roe B.A."/>
        </authorList>
    </citation>
    <scope>NUCLEOTIDE SEQUENCE [LARGE SCALE GENOMIC DNA]</scope>
    <source>
        <strain evidence="3">A17</strain>
        <strain evidence="4 5">cv. Jemalong A17</strain>
    </source>
</reference>
<feature type="domain" description="F-box/LRR-repeat protein 15/At3g58940/PEG3-like LRR" evidence="2">
    <location>
        <begin position="119"/>
        <end position="334"/>
    </location>
</feature>
<evidence type="ECO:0000259" key="1">
    <source>
        <dbReference type="Pfam" id="PF00646"/>
    </source>
</evidence>
<dbReference type="EMBL" id="CM001217">
    <property type="protein sequence ID" value="KEH39932.1"/>
    <property type="molecule type" value="Genomic_DNA"/>
</dbReference>
<keyword evidence="5" id="KW-1185">Reference proteome</keyword>
<organism evidence="3 5">
    <name type="scientific">Medicago truncatula</name>
    <name type="common">Barrel medic</name>
    <name type="synonym">Medicago tribuloides</name>
    <dbReference type="NCBI Taxonomy" id="3880"/>
    <lineage>
        <taxon>Eukaryota</taxon>
        <taxon>Viridiplantae</taxon>
        <taxon>Streptophyta</taxon>
        <taxon>Embryophyta</taxon>
        <taxon>Tracheophyta</taxon>
        <taxon>Spermatophyta</taxon>
        <taxon>Magnoliopsida</taxon>
        <taxon>eudicotyledons</taxon>
        <taxon>Gunneridae</taxon>
        <taxon>Pentapetalae</taxon>
        <taxon>rosids</taxon>
        <taxon>fabids</taxon>
        <taxon>Fabales</taxon>
        <taxon>Fabaceae</taxon>
        <taxon>Papilionoideae</taxon>
        <taxon>50 kb inversion clade</taxon>
        <taxon>NPAAA clade</taxon>
        <taxon>Hologalegina</taxon>
        <taxon>IRL clade</taxon>
        <taxon>Trifolieae</taxon>
        <taxon>Medicago</taxon>
    </lineage>
</organism>
<evidence type="ECO:0000313" key="3">
    <source>
        <dbReference type="EMBL" id="KEH39932.1"/>
    </source>
</evidence>
<gene>
    <name evidence="4" type="primary">11422727</name>
    <name evidence="3" type="ordered locus">MTR_1g016310</name>
</gene>
<evidence type="ECO:0000313" key="5">
    <source>
        <dbReference type="Proteomes" id="UP000002051"/>
    </source>
</evidence>
<dbReference type="Pfam" id="PF00646">
    <property type="entry name" value="F-box"/>
    <property type="match status" value="1"/>
</dbReference>
<dbReference type="SUPFAM" id="SSF52047">
    <property type="entry name" value="RNI-like"/>
    <property type="match status" value="1"/>
</dbReference>
<dbReference type="Pfam" id="PF24758">
    <property type="entry name" value="LRR_At5g56370"/>
    <property type="match status" value="1"/>
</dbReference>
<evidence type="ECO:0000313" key="4">
    <source>
        <dbReference type="EnsemblPlants" id="KEH39932"/>
    </source>
</evidence>
<reference evidence="3 5" key="2">
    <citation type="journal article" date="2014" name="BMC Genomics">
        <title>An improved genome release (version Mt4.0) for the model legume Medicago truncatula.</title>
        <authorList>
            <person name="Tang H."/>
            <person name="Krishnakumar V."/>
            <person name="Bidwell S."/>
            <person name="Rosen B."/>
            <person name="Chan A."/>
            <person name="Zhou S."/>
            <person name="Gentzbittel L."/>
            <person name="Childs K.L."/>
            <person name="Yandell M."/>
            <person name="Gundlach H."/>
            <person name="Mayer K.F."/>
            <person name="Schwartz D.C."/>
            <person name="Town C.D."/>
        </authorList>
    </citation>
    <scope>GENOME REANNOTATION</scope>
    <source>
        <strain evidence="3">A17</strain>
        <strain evidence="4 5">cv. Jemalong A17</strain>
    </source>
</reference>